<dbReference type="EMBL" id="OX336137">
    <property type="protein sequence ID" value="CAI2718949.1"/>
    <property type="molecule type" value="Genomic_DNA"/>
</dbReference>
<dbReference type="RefSeq" id="WP_282011816.1">
    <property type="nucleotide sequence ID" value="NZ_OX336137.1"/>
</dbReference>
<proteinExistence type="predicted"/>
<dbReference type="PANTHER" id="PTHR44858:SF1">
    <property type="entry name" value="UDP-N-ACETYLGLUCOSAMINE--PEPTIDE N-ACETYLGLUCOSAMINYLTRANSFERASE SPINDLY-RELATED"/>
    <property type="match status" value="1"/>
</dbReference>
<dbReference type="Gene3D" id="1.25.40.10">
    <property type="entry name" value="Tetratricopeptide repeat domain"/>
    <property type="match status" value="1"/>
</dbReference>
<feature type="repeat" description="TPR" evidence="3">
    <location>
        <begin position="94"/>
        <end position="127"/>
    </location>
</feature>
<dbReference type="SUPFAM" id="SSF48452">
    <property type="entry name" value="TPR-like"/>
    <property type="match status" value="1"/>
</dbReference>
<dbReference type="PROSITE" id="PS50005">
    <property type="entry name" value="TPR"/>
    <property type="match status" value="3"/>
</dbReference>
<name>A0ABM9HFE2_9BACT</name>
<evidence type="ECO:0000313" key="6">
    <source>
        <dbReference type="Proteomes" id="UP001157733"/>
    </source>
</evidence>
<feature type="chain" id="PRO_5045312573" evidence="4">
    <location>
        <begin position="22"/>
        <end position="192"/>
    </location>
</feature>
<dbReference type="InterPro" id="IPR011990">
    <property type="entry name" value="TPR-like_helical_dom_sf"/>
</dbReference>
<dbReference type="InterPro" id="IPR050498">
    <property type="entry name" value="Ycf3"/>
</dbReference>
<keyword evidence="1" id="KW-0677">Repeat</keyword>
<keyword evidence="6" id="KW-1185">Reference proteome</keyword>
<dbReference type="SMART" id="SM00028">
    <property type="entry name" value="TPR"/>
    <property type="match status" value="3"/>
</dbReference>
<dbReference type="Proteomes" id="UP001157733">
    <property type="component" value="Chromosome"/>
</dbReference>
<dbReference type="Pfam" id="PF14559">
    <property type="entry name" value="TPR_19"/>
    <property type="match status" value="1"/>
</dbReference>
<evidence type="ECO:0000256" key="4">
    <source>
        <dbReference type="SAM" id="SignalP"/>
    </source>
</evidence>
<feature type="repeat" description="TPR" evidence="3">
    <location>
        <begin position="60"/>
        <end position="93"/>
    </location>
</feature>
<evidence type="ECO:0000256" key="1">
    <source>
        <dbReference type="ARBA" id="ARBA00022737"/>
    </source>
</evidence>
<evidence type="ECO:0000313" key="5">
    <source>
        <dbReference type="EMBL" id="CAI2718949.1"/>
    </source>
</evidence>
<evidence type="ECO:0000256" key="2">
    <source>
        <dbReference type="ARBA" id="ARBA00022803"/>
    </source>
</evidence>
<evidence type="ECO:0000256" key="3">
    <source>
        <dbReference type="PROSITE-ProRule" id="PRU00339"/>
    </source>
</evidence>
<sequence length="192" mass="22015">MRNAFWIIVAGLLFLSAPAHAQVDEAQQWWMQGNQLSASGKWEEAVDAYHRAIQINPDATGPFFNLGLAYKALHQYERAAAAFERAQQLEPGNMDVHLRLGNIYNLMEKWDKAIEHLNLVVHRVPDNAEAHGNLGWALLNYSEGPQFKMLVIHNLEKAVLLFEKQDMARAAEATRKTLEEVRKRFGYKRDVY</sequence>
<accession>A0ABM9HFE2</accession>
<gene>
    <name evidence="5" type="ORF">NSPWAT_2093</name>
</gene>
<keyword evidence="2 3" id="KW-0802">TPR repeat</keyword>
<organism evidence="5 6">
    <name type="scientific">Nitrospina watsonii</name>
    <dbReference type="NCBI Taxonomy" id="1323948"/>
    <lineage>
        <taxon>Bacteria</taxon>
        <taxon>Pseudomonadati</taxon>
        <taxon>Nitrospinota/Tectimicrobiota group</taxon>
        <taxon>Nitrospinota</taxon>
        <taxon>Nitrospinia</taxon>
        <taxon>Nitrospinales</taxon>
        <taxon>Nitrospinaceae</taxon>
        <taxon>Nitrospina</taxon>
    </lineage>
</organism>
<dbReference type="Pfam" id="PF13414">
    <property type="entry name" value="TPR_11"/>
    <property type="match status" value="1"/>
</dbReference>
<reference evidence="5 6" key="1">
    <citation type="submission" date="2022-09" db="EMBL/GenBank/DDBJ databases">
        <authorList>
            <person name="Kop L."/>
        </authorList>
    </citation>
    <scope>NUCLEOTIDE SEQUENCE [LARGE SCALE GENOMIC DNA]</scope>
    <source>
        <strain evidence="5 6">347</strain>
    </source>
</reference>
<dbReference type="PANTHER" id="PTHR44858">
    <property type="entry name" value="TETRATRICOPEPTIDE REPEAT PROTEIN 6"/>
    <property type="match status" value="1"/>
</dbReference>
<protein>
    <submittedName>
        <fullName evidence="5">TPR_REGION domain-containing protein</fullName>
    </submittedName>
</protein>
<dbReference type="InterPro" id="IPR019734">
    <property type="entry name" value="TPR_rpt"/>
</dbReference>
<feature type="repeat" description="TPR" evidence="3">
    <location>
        <begin position="26"/>
        <end position="59"/>
    </location>
</feature>
<feature type="signal peptide" evidence="4">
    <location>
        <begin position="1"/>
        <end position="21"/>
    </location>
</feature>
<keyword evidence="4" id="KW-0732">Signal</keyword>